<dbReference type="KEGG" id="yrh:AABB31_13920"/>
<dbReference type="AlphaFoldDB" id="A0AAN0M760"/>
<feature type="transmembrane region" description="Helical" evidence="1">
    <location>
        <begin position="31"/>
        <end position="51"/>
    </location>
</feature>
<keyword evidence="3" id="KW-1185">Reference proteome</keyword>
<proteinExistence type="predicted"/>
<gene>
    <name evidence="2" type="ORF">AABB31_13920</name>
</gene>
<dbReference type="Proteomes" id="UP001470809">
    <property type="component" value="Chromosome"/>
</dbReference>
<accession>A0AAN0M760</accession>
<evidence type="ECO:0000256" key="1">
    <source>
        <dbReference type="SAM" id="Phobius"/>
    </source>
</evidence>
<keyword evidence="1" id="KW-0812">Transmembrane</keyword>
<dbReference type="EMBL" id="CP151767">
    <property type="protein sequence ID" value="WZU66170.1"/>
    <property type="molecule type" value="Genomic_DNA"/>
</dbReference>
<reference evidence="2" key="1">
    <citation type="submission" date="2024-08" db="EMBL/GenBank/DDBJ databases">
        <title>Phylogenomic analyses of a clade within the roseobacter group suggest taxonomic reassignments of species of the genera Aestuariivita, Citreicella, Loktanella, Nautella, Pelagibaca, Ruegeria, Thalassobius, Thiobacimonas and Tropicibacter, and the proposal o.</title>
        <authorList>
            <person name="Jeon C.O."/>
        </authorList>
    </citation>
    <scope>NUCLEOTIDE SEQUENCE</scope>
    <source>
        <strain evidence="2">SS1-5</strain>
    </source>
</reference>
<keyword evidence="1" id="KW-1133">Transmembrane helix</keyword>
<protein>
    <recommendedName>
        <fullName evidence="4">Apolipoprotein acyltransferase</fullName>
    </recommendedName>
</protein>
<evidence type="ECO:0000313" key="3">
    <source>
        <dbReference type="Proteomes" id="UP001470809"/>
    </source>
</evidence>
<organism evidence="2 3">
    <name type="scientific">Yoonia rhodophyticola</name>
    <dbReference type="NCBI Taxonomy" id="3137370"/>
    <lineage>
        <taxon>Bacteria</taxon>
        <taxon>Pseudomonadati</taxon>
        <taxon>Pseudomonadota</taxon>
        <taxon>Alphaproteobacteria</taxon>
        <taxon>Rhodobacterales</taxon>
        <taxon>Paracoccaceae</taxon>
        <taxon>Yoonia</taxon>
    </lineage>
</organism>
<keyword evidence="1" id="KW-0472">Membrane</keyword>
<evidence type="ECO:0008006" key="4">
    <source>
        <dbReference type="Google" id="ProtNLM"/>
    </source>
</evidence>
<name>A0AAN0M760_9RHOB</name>
<evidence type="ECO:0000313" key="2">
    <source>
        <dbReference type="EMBL" id="WZU66170.1"/>
    </source>
</evidence>
<dbReference type="RefSeq" id="WP_342075497.1">
    <property type="nucleotide sequence ID" value="NZ_CP151767.2"/>
</dbReference>
<sequence>MIYPLAGLLFGALFGAFRARARGGKTLDLLQWAASFAILFGIIGLFVLIFIERSYV</sequence>